<dbReference type="PROSITE" id="PS01241">
    <property type="entry name" value="LINK_1"/>
    <property type="match status" value="1"/>
</dbReference>
<dbReference type="Pfam" id="PF07686">
    <property type="entry name" value="V-set"/>
    <property type="match status" value="1"/>
</dbReference>
<keyword evidence="12" id="KW-0393">Immunoglobulin domain</keyword>
<protein>
    <submittedName>
        <fullName evidence="17">Versican core protein</fullName>
    </submittedName>
</protein>
<dbReference type="GO" id="GO:0010001">
    <property type="term" value="P:glial cell differentiation"/>
    <property type="evidence" value="ECO:0007669"/>
    <property type="project" value="TreeGrafter"/>
</dbReference>
<proteinExistence type="inferred from homology"/>
<evidence type="ECO:0000256" key="4">
    <source>
        <dbReference type="ARBA" id="ARBA00022530"/>
    </source>
</evidence>
<dbReference type="PANTHER" id="PTHR22804">
    <property type="entry name" value="AGGRECAN/VERSICAN PROTEOGLYCAN"/>
    <property type="match status" value="1"/>
</dbReference>
<keyword evidence="6 14" id="KW-0732">Signal</keyword>
<dbReference type="FunFam" id="3.10.100.10:FF:000002">
    <property type="entry name" value="Hyaluronan proteoglycan link protein 1"/>
    <property type="match status" value="1"/>
</dbReference>
<dbReference type="SUPFAM" id="SSF48726">
    <property type="entry name" value="Immunoglobulin"/>
    <property type="match status" value="1"/>
</dbReference>
<evidence type="ECO:0000256" key="13">
    <source>
        <dbReference type="PROSITE-ProRule" id="PRU00323"/>
    </source>
</evidence>
<keyword evidence="8" id="KW-0106">Calcium</keyword>
<dbReference type="SMART" id="SM00409">
    <property type="entry name" value="IG"/>
    <property type="match status" value="1"/>
</dbReference>
<keyword evidence="3" id="KW-0964">Secreted</keyword>
<evidence type="ECO:0000256" key="2">
    <source>
        <dbReference type="ARBA" id="ARBA00006838"/>
    </source>
</evidence>
<keyword evidence="4" id="KW-0272">Extracellular matrix</keyword>
<evidence type="ECO:0000256" key="9">
    <source>
        <dbReference type="ARBA" id="ARBA00022974"/>
    </source>
</evidence>
<gene>
    <name evidence="17" type="ORF">E1301_Tti023351</name>
</gene>
<evidence type="ECO:0000256" key="1">
    <source>
        <dbReference type="ARBA" id="ARBA00004498"/>
    </source>
</evidence>
<dbReference type="PROSITE" id="PS50835">
    <property type="entry name" value="IG_LIKE"/>
    <property type="match status" value="1"/>
</dbReference>
<dbReference type="InterPro" id="IPR050691">
    <property type="entry name" value="Hyaluronan_bind_Proteoglycan"/>
</dbReference>
<evidence type="ECO:0000256" key="3">
    <source>
        <dbReference type="ARBA" id="ARBA00022525"/>
    </source>
</evidence>
<dbReference type="GO" id="GO:0045202">
    <property type="term" value="C:synapse"/>
    <property type="evidence" value="ECO:0007669"/>
    <property type="project" value="TreeGrafter"/>
</dbReference>
<feature type="chain" id="PRO_5022788725" evidence="14">
    <location>
        <begin position="21"/>
        <end position="585"/>
    </location>
</feature>
<dbReference type="PROSITE" id="PS50963">
    <property type="entry name" value="LINK_2"/>
    <property type="match status" value="2"/>
</dbReference>
<dbReference type="InterPro" id="IPR016186">
    <property type="entry name" value="C-type_lectin-like/link_sf"/>
</dbReference>
<dbReference type="Pfam" id="PF00193">
    <property type="entry name" value="Xlink"/>
    <property type="match status" value="2"/>
</dbReference>
<comment type="subcellular location">
    <subcellularLocation>
        <location evidence="1">Secreted</location>
        <location evidence="1">Extracellular space</location>
        <location evidence="1">Extracellular matrix</location>
    </subcellularLocation>
</comment>
<evidence type="ECO:0000313" key="18">
    <source>
        <dbReference type="Proteomes" id="UP000324632"/>
    </source>
</evidence>
<dbReference type="PRINTS" id="PR01265">
    <property type="entry name" value="LINKMODULE"/>
</dbReference>
<keyword evidence="18" id="KW-1185">Reference proteome</keyword>
<dbReference type="InterPro" id="IPR007110">
    <property type="entry name" value="Ig-like_dom"/>
</dbReference>
<dbReference type="InterPro" id="IPR016187">
    <property type="entry name" value="CTDL_fold"/>
</dbReference>
<dbReference type="InterPro" id="IPR036179">
    <property type="entry name" value="Ig-like_dom_sf"/>
</dbReference>
<dbReference type="EMBL" id="SOYY01000023">
    <property type="protein sequence ID" value="KAA0704416.1"/>
    <property type="molecule type" value="Genomic_DNA"/>
</dbReference>
<evidence type="ECO:0000259" key="16">
    <source>
        <dbReference type="PROSITE" id="PS50963"/>
    </source>
</evidence>
<evidence type="ECO:0000256" key="12">
    <source>
        <dbReference type="ARBA" id="ARBA00023319"/>
    </source>
</evidence>
<dbReference type="PANTHER" id="PTHR22804:SF6">
    <property type="entry name" value="VERSICAN CORE PROTEIN"/>
    <property type="match status" value="1"/>
</dbReference>
<evidence type="ECO:0000256" key="7">
    <source>
        <dbReference type="ARBA" id="ARBA00022737"/>
    </source>
</evidence>
<feature type="domain" description="Link" evidence="16">
    <location>
        <begin position="245"/>
        <end position="346"/>
    </location>
</feature>
<accession>A0A5A9N649</accession>
<dbReference type="GO" id="GO:0005540">
    <property type="term" value="F:hyaluronic acid binding"/>
    <property type="evidence" value="ECO:0007669"/>
    <property type="project" value="InterPro"/>
</dbReference>
<evidence type="ECO:0000256" key="14">
    <source>
        <dbReference type="SAM" id="SignalP"/>
    </source>
</evidence>
<keyword evidence="7" id="KW-0677">Repeat</keyword>
<feature type="disulfide bond" evidence="13">
    <location>
        <begin position="195"/>
        <end position="216"/>
    </location>
</feature>
<keyword evidence="5" id="KW-0245">EGF-like domain</keyword>
<feature type="domain" description="Ig-like" evidence="15">
    <location>
        <begin position="35"/>
        <end position="145"/>
    </location>
</feature>
<dbReference type="Gene3D" id="2.60.40.10">
    <property type="entry name" value="Immunoglobulins"/>
    <property type="match status" value="1"/>
</dbReference>
<dbReference type="AlphaFoldDB" id="A0A5A9N649"/>
<evidence type="ECO:0000313" key="17">
    <source>
        <dbReference type="EMBL" id="KAA0704416.1"/>
    </source>
</evidence>
<dbReference type="GO" id="GO:0005615">
    <property type="term" value="C:extracellular space"/>
    <property type="evidence" value="ECO:0007669"/>
    <property type="project" value="TreeGrafter"/>
</dbReference>
<evidence type="ECO:0000259" key="15">
    <source>
        <dbReference type="PROSITE" id="PS50835"/>
    </source>
</evidence>
<dbReference type="GO" id="GO:0007417">
    <property type="term" value="P:central nervous system development"/>
    <property type="evidence" value="ECO:0007669"/>
    <property type="project" value="TreeGrafter"/>
</dbReference>
<organism evidence="17 18">
    <name type="scientific">Triplophysa tibetana</name>
    <dbReference type="NCBI Taxonomy" id="1572043"/>
    <lineage>
        <taxon>Eukaryota</taxon>
        <taxon>Metazoa</taxon>
        <taxon>Chordata</taxon>
        <taxon>Craniata</taxon>
        <taxon>Vertebrata</taxon>
        <taxon>Euteleostomi</taxon>
        <taxon>Actinopterygii</taxon>
        <taxon>Neopterygii</taxon>
        <taxon>Teleostei</taxon>
        <taxon>Ostariophysi</taxon>
        <taxon>Cypriniformes</taxon>
        <taxon>Nemacheilidae</taxon>
        <taxon>Triplophysa</taxon>
    </lineage>
</organism>
<feature type="disulfide bond" evidence="13">
    <location>
        <begin position="293"/>
        <end position="314"/>
    </location>
</feature>
<dbReference type="InterPro" id="IPR013783">
    <property type="entry name" value="Ig-like_fold"/>
</dbReference>
<dbReference type="SUPFAM" id="SSF56436">
    <property type="entry name" value="C-type lectin-like"/>
    <property type="match status" value="2"/>
</dbReference>
<dbReference type="GO" id="GO:0002052">
    <property type="term" value="P:positive regulation of neuroblast proliferation"/>
    <property type="evidence" value="ECO:0007669"/>
    <property type="project" value="TreeGrafter"/>
</dbReference>
<dbReference type="InterPro" id="IPR000538">
    <property type="entry name" value="Link_dom"/>
</dbReference>
<keyword evidence="11" id="KW-0325">Glycoprotein</keyword>
<dbReference type="SMART" id="SM00445">
    <property type="entry name" value="LINK"/>
    <property type="match status" value="2"/>
</dbReference>
<comment type="caution">
    <text evidence="17">The sequence shown here is derived from an EMBL/GenBank/DDBJ whole genome shotgun (WGS) entry which is preliminary data.</text>
</comment>
<dbReference type="Proteomes" id="UP000324632">
    <property type="component" value="Chromosome 23"/>
</dbReference>
<keyword evidence="9" id="KW-0654">Proteoglycan</keyword>
<sequence>MFLDMKHIFWFVCVCGAVMQDDSSVRLEKSPPVRGSLAEQVVLPCHFSILQSLAGTTSPPSGLQDPLRIKWTKLEGETEVTVLVAQNGGIKVGSQFKDRVSVPRQPEDRGDASLTIVSLRASDAGVFRCEVMHDIEDTQDSVTLDVSGVVFHYRANSSRYTLDFELAKQTCADVGATIATFEQMNSAFEDGLDQCDAGWLADQTVRYPITKPRDGCHGDMTMKPGVRSYGIRDPAETYDVYCYVGTLQGEVIYTPGDQKRTLDEARQACEREDAVLASPGHLHAAWRNGMDRCDYGWLSDGSARYPVSFPRMQCGGGQLGVRTLYRFVNQTGFPLPSEKLGAYCFKAWEPTTVPTTVSTVMPTTSLIPDTLTPFLPPSIQTRDSTEEPPSMFSTSMAPRDMSVTVTPAESELISDVTPPSPYADYEEKDPSLVQAAPNPPAAEAFTEMPNYSESFFSIQLPLQHSGGEKHMDTPHGEYSGFGGSISGDVDAPEVVVSAAPVFVTANPGDPEKPAIVYKEEESTANTTQEGLIVSTGVVHAEIIKPITDSNLPMSTDNQKPINVFIVDIPETNDSLTHMDMSRQSK</sequence>
<comment type="caution">
    <text evidence="13">Lacks conserved residue(s) required for the propagation of feature annotation.</text>
</comment>
<evidence type="ECO:0000256" key="10">
    <source>
        <dbReference type="ARBA" id="ARBA00023157"/>
    </source>
</evidence>
<dbReference type="CDD" id="cd03517">
    <property type="entry name" value="Link_domain_CSPGs_modules_1_3"/>
    <property type="match status" value="1"/>
</dbReference>
<dbReference type="FunFam" id="3.10.100.10:FF:000011">
    <property type="entry name" value="Aggrecan core protein"/>
    <property type="match status" value="1"/>
</dbReference>
<dbReference type="SMART" id="SM00406">
    <property type="entry name" value="IGv"/>
    <property type="match status" value="1"/>
</dbReference>
<dbReference type="GO" id="GO:0001501">
    <property type="term" value="P:skeletal system development"/>
    <property type="evidence" value="ECO:0007669"/>
    <property type="project" value="TreeGrafter"/>
</dbReference>
<evidence type="ECO:0000256" key="6">
    <source>
        <dbReference type="ARBA" id="ARBA00022729"/>
    </source>
</evidence>
<reference evidence="17 18" key="1">
    <citation type="journal article" date="2019" name="Mol. Ecol. Resour.">
        <title>Chromosome-level genome assembly of Triplophysa tibetana, a fish adapted to the harsh high-altitude environment of the Tibetan Plateau.</title>
        <authorList>
            <person name="Yang X."/>
            <person name="Liu H."/>
            <person name="Ma Z."/>
            <person name="Zou Y."/>
            <person name="Zou M."/>
            <person name="Mao Y."/>
            <person name="Li X."/>
            <person name="Wang H."/>
            <person name="Chen T."/>
            <person name="Wang W."/>
            <person name="Yang R."/>
        </authorList>
    </citation>
    <scope>NUCLEOTIDE SEQUENCE [LARGE SCALE GENOMIC DNA]</scope>
    <source>
        <strain evidence="17">TTIB1903HZAU</strain>
        <tissue evidence="17">Muscle</tissue>
    </source>
</reference>
<dbReference type="InterPro" id="IPR003599">
    <property type="entry name" value="Ig_sub"/>
</dbReference>
<comment type="similarity">
    <text evidence="2">Belongs to the aggrecan/versican proteoglycan family.</text>
</comment>
<dbReference type="InterPro" id="IPR003006">
    <property type="entry name" value="Ig/MHC_CS"/>
</dbReference>
<dbReference type="Gene3D" id="3.10.100.10">
    <property type="entry name" value="Mannose-Binding Protein A, subunit A"/>
    <property type="match status" value="2"/>
</dbReference>
<evidence type="ECO:0000256" key="5">
    <source>
        <dbReference type="ARBA" id="ARBA00022536"/>
    </source>
</evidence>
<name>A0A5A9N649_9TELE</name>
<dbReference type="GO" id="GO:0072534">
    <property type="term" value="C:perineuronal net"/>
    <property type="evidence" value="ECO:0007669"/>
    <property type="project" value="TreeGrafter"/>
</dbReference>
<keyword evidence="10 13" id="KW-1015">Disulfide bond</keyword>
<dbReference type="PROSITE" id="PS00290">
    <property type="entry name" value="IG_MHC"/>
    <property type="match status" value="1"/>
</dbReference>
<feature type="signal peptide" evidence="14">
    <location>
        <begin position="1"/>
        <end position="20"/>
    </location>
</feature>
<evidence type="ECO:0000256" key="11">
    <source>
        <dbReference type="ARBA" id="ARBA00023180"/>
    </source>
</evidence>
<dbReference type="InterPro" id="IPR013106">
    <property type="entry name" value="Ig_V-set"/>
</dbReference>
<dbReference type="CDD" id="cd03520">
    <property type="entry name" value="Link_domain_CSPGs_modules_2_4"/>
    <property type="match status" value="1"/>
</dbReference>
<dbReference type="GO" id="GO:0007155">
    <property type="term" value="P:cell adhesion"/>
    <property type="evidence" value="ECO:0007669"/>
    <property type="project" value="InterPro"/>
</dbReference>
<evidence type="ECO:0000256" key="8">
    <source>
        <dbReference type="ARBA" id="ARBA00022837"/>
    </source>
</evidence>
<feature type="domain" description="Link" evidence="16">
    <location>
        <begin position="149"/>
        <end position="244"/>
    </location>
</feature>